<keyword evidence="1" id="KW-0472">Membrane</keyword>
<feature type="transmembrane region" description="Helical" evidence="1">
    <location>
        <begin position="255"/>
        <end position="274"/>
    </location>
</feature>
<organism evidence="3 4">
    <name type="scientific">Thermococcus nautili</name>
    <dbReference type="NCBI Taxonomy" id="195522"/>
    <lineage>
        <taxon>Archaea</taxon>
        <taxon>Methanobacteriati</taxon>
        <taxon>Methanobacteriota</taxon>
        <taxon>Thermococci</taxon>
        <taxon>Thermococcales</taxon>
        <taxon>Thermococcaceae</taxon>
        <taxon>Thermococcus</taxon>
    </lineage>
</organism>
<dbReference type="AlphaFoldDB" id="W8PNX7"/>
<dbReference type="PROSITE" id="PS50850">
    <property type="entry name" value="MFS"/>
    <property type="match status" value="1"/>
</dbReference>
<dbReference type="GeneID" id="24957966"/>
<sequence length="389" mass="42308">MDEKEKRVFGISWNVFLLGIVSFLNDMSSEMIAPIVPAYLTEVLKVGKLAGGSIMGLIESASSLFKVLFGYFSDRFRKRKAFVFTGYALSTLSKGLLAFSRGPLDFLALRLLDRTGKGIRTAPRDALIAESSNGKTGKSFGFHRMMDTLGAVAGPLVVVLLIGLLSYLPRETLYRRIFLLSAVPGLLSLLIIALFVRDRGGEVKKKIAGVSSLKSRSLQLFLAVVAVGTLGRYSYAFTLWKAEELGYTVLQGSAFYALFNLIYALSAYPIGVYSDRVSKKALIGVGFLLSALASLCFAFARDLTVLLLAFVFYGLHMAVIDTVPRAYMAELAGEGEKGTVIGAYHTVVGVFAFPASLIAGYLWSAYSLTYSFLLASAMAFLAFVLLQFD</sequence>
<dbReference type="InterPro" id="IPR036259">
    <property type="entry name" value="MFS_trans_sf"/>
</dbReference>
<dbReference type="STRING" id="195522.BD01_2118"/>
<keyword evidence="1" id="KW-0812">Transmembrane</keyword>
<evidence type="ECO:0000313" key="3">
    <source>
        <dbReference type="EMBL" id="AHL23714.1"/>
    </source>
</evidence>
<feature type="transmembrane region" description="Helical" evidence="1">
    <location>
        <begin position="49"/>
        <end position="72"/>
    </location>
</feature>
<feature type="transmembrane region" description="Helical" evidence="1">
    <location>
        <begin position="281"/>
        <end position="300"/>
    </location>
</feature>
<protein>
    <submittedName>
        <fullName evidence="3">Permeases of the major facilitator superfamily</fullName>
    </submittedName>
</protein>
<dbReference type="PANTHER" id="PTHR23518">
    <property type="entry name" value="C-METHYLTRANSFERASE"/>
    <property type="match status" value="1"/>
</dbReference>
<feature type="transmembrane region" description="Helical" evidence="1">
    <location>
        <begin position="340"/>
        <end position="363"/>
    </location>
</feature>
<dbReference type="eggNOG" id="arCOG00130">
    <property type="taxonomic scope" value="Archaea"/>
</dbReference>
<keyword evidence="4" id="KW-1185">Reference proteome</keyword>
<accession>W8PNX7</accession>
<feature type="transmembrane region" description="Helical" evidence="1">
    <location>
        <begin position="148"/>
        <end position="168"/>
    </location>
</feature>
<feature type="transmembrane region" description="Helical" evidence="1">
    <location>
        <begin position="369"/>
        <end position="388"/>
    </location>
</feature>
<dbReference type="Pfam" id="PF07690">
    <property type="entry name" value="MFS_1"/>
    <property type="match status" value="1"/>
</dbReference>
<dbReference type="EMBL" id="CP007264">
    <property type="protein sequence ID" value="AHL23714.1"/>
    <property type="molecule type" value="Genomic_DNA"/>
</dbReference>
<gene>
    <name evidence="3" type="ORF">BD01_2118</name>
</gene>
<dbReference type="KEGG" id="tnu:BD01_2118"/>
<dbReference type="GO" id="GO:0022857">
    <property type="term" value="F:transmembrane transporter activity"/>
    <property type="evidence" value="ECO:0007669"/>
    <property type="project" value="InterPro"/>
</dbReference>
<dbReference type="OrthoDB" id="117970at2157"/>
<proteinExistence type="predicted"/>
<dbReference type="SUPFAM" id="SSF103473">
    <property type="entry name" value="MFS general substrate transporter"/>
    <property type="match status" value="1"/>
</dbReference>
<keyword evidence="1" id="KW-1133">Transmembrane helix</keyword>
<feature type="transmembrane region" description="Helical" evidence="1">
    <location>
        <begin position="306"/>
        <end position="328"/>
    </location>
</feature>
<evidence type="ECO:0000313" key="4">
    <source>
        <dbReference type="Proteomes" id="UP000019434"/>
    </source>
</evidence>
<dbReference type="RefSeq" id="WP_042692733.1">
    <property type="nucleotide sequence ID" value="NZ_CP007264.1"/>
</dbReference>
<evidence type="ECO:0000259" key="2">
    <source>
        <dbReference type="PROSITE" id="PS50850"/>
    </source>
</evidence>
<feature type="domain" description="Major facilitator superfamily (MFS) profile" evidence="2">
    <location>
        <begin position="14"/>
        <end position="389"/>
    </location>
</feature>
<reference evidence="3 4" key="1">
    <citation type="submission" date="2014-02" db="EMBL/GenBank/DDBJ databases">
        <title>Genome Sequence of an Hyperthermophilic Archaeon, Thermococcus nautili 30-1, producing viral vesicles.</title>
        <authorList>
            <person name="Oberto J."/>
            <person name="Gaudin M."/>
            <person name="Cossu M."/>
            <person name="Gorlas A."/>
            <person name="Slesarev A."/>
            <person name="Marguet E."/>
            <person name="Forterre P."/>
        </authorList>
    </citation>
    <scope>NUCLEOTIDE SEQUENCE [LARGE SCALE GENOMIC DNA]</scope>
    <source>
        <strain evidence="3 4">30-1</strain>
    </source>
</reference>
<dbReference type="CDD" id="cd17370">
    <property type="entry name" value="MFS_MJ1317_like"/>
    <property type="match status" value="1"/>
</dbReference>
<dbReference type="Gene3D" id="1.20.1250.20">
    <property type="entry name" value="MFS general substrate transporter like domains"/>
    <property type="match status" value="2"/>
</dbReference>
<name>W8PNX7_9EURY</name>
<dbReference type="InterPro" id="IPR020846">
    <property type="entry name" value="MFS_dom"/>
</dbReference>
<feature type="transmembrane region" description="Helical" evidence="1">
    <location>
        <begin position="7"/>
        <end position="24"/>
    </location>
</feature>
<dbReference type="HOGENOM" id="CLU_040020_1_0_2"/>
<evidence type="ECO:0000256" key="1">
    <source>
        <dbReference type="SAM" id="Phobius"/>
    </source>
</evidence>
<dbReference type="InterPro" id="IPR011701">
    <property type="entry name" value="MFS"/>
</dbReference>
<dbReference type="PANTHER" id="PTHR23518:SF2">
    <property type="entry name" value="MAJOR FACILITATOR SUPERFAMILY TRANSPORTER"/>
    <property type="match status" value="1"/>
</dbReference>
<feature type="transmembrane region" description="Helical" evidence="1">
    <location>
        <begin position="174"/>
        <end position="196"/>
    </location>
</feature>
<feature type="transmembrane region" description="Helical" evidence="1">
    <location>
        <begin position="217"/>
        <end position="235"/>
    </location>
</feature>
<dbReference type="Proteomes" id="UP000019434">
    <property type="component" value="Chromosome"/>
</dbReference>